<proteinExistence type="predicted"/>
<reference evidence="1" key="1">
    <citation type="journal article" date="2023" name="G3 (Bethesda)">
        <title>A reference genome for the long-term kleptoplast-retaining sea slug Elysia crispata morphotype clarki.</title>
        <authorList>
            <person name="Eastman K.E."/>
            <person name="Pendleton A.L."/>
            <person name="Shaikh M.A."/>
            <person name="Suttiyut T."/>
            <person name="Ogas R."/>
            <person name="Tomko P."/>
            <person name="Gavelis G."/>
            <person name="Widhalm J.R."/>
            <person name="Wisecaver J.H."/>
        </authorList>
    </citation>
    <scope>NUCLEOTIDE SEQUENCE</scope>
    <source>
        <strain evidence="1">ECLA1</strain>
    </source>
</reference>
<keyword evidence="2" id="KW-1185">Reference proteome</keyword>
<dbReference type="Proteomes" id="UP001283361">
    <property type="component" value="Unassembled WGS sequence"/>
</dbReference>
<dbReference type="EMBL" id="JAWDGP010004235">
    <property type="protein sequence ID" value="KAK3766379.1"/>
    <property type="molecule type" value="Genomic_DNA"/>
</dbReference>
<accession>A0AAE1DD65</accession>
<evidence type="ECO:0000313" key="2">
    <source>
        <dbReference type="Proteomes" id="UP001283361"/>
    </source>
</evidence>
<name>A0AAE1DD65_9GAST</name>
<dbReference type="AlphaFoldDB" id="A0AAE1DD65"/>
<sequence length="143" mass="15821">MEAGPGLWRYSTERSECVDVCVDVCVNVDGVMPSFCSVTQPGRVYPSGGVESVTTRTQVLNFWRPPYLDGGHGPDWSNVINTGLYTSHGTELLEFPSPGKLRGDLSIKKKNLFALKLFCETVISSLVMACQAERLIWIFPLSF</sequence>
<organism evidence="1 2">
    <name type="scientific">Elysia crispata</name>
    <name type="common">lettuce slug</name>
    <dbReference type="NCBI Taxonomy" id="231223"/>
    <lineage>
        <taxon>Eukaryota</taxon>
        <taxon>Metazoa</taxon>
        <taxon>Spiralia</taxon>
        <taxon>Lophotrochozoa</taxon>
        <taxon>Mollusca</taxon>
        <taxon>Gastropoda</taxon>
        <taxon>Heterobranchia</taxon>
        <taxon>Euthyneura</taxon>
        <taxon>Panpulmonata</taxon>
        <taxon>Sacoglossa</taxon>
        <taxon>Placobranchoidea</taxon>
        <taxon>Plakobranchidae</taxon>
        <taxon>Elysia</taxon>
    </lineage>
</organism>
<gene>
    <name evidence="1" type="ORF">RRG08_044563</name>
</gene>
<evidence type="ECO:0000313" key="1">
    <source>
        <dbReference type="EMBL" id="KAK3766379.1"/>
    </source>
</evidence>
<comment type="caution">
    <text evidence="1">The sequence shown here is derived from an EMBL/GenBank/DDBJ whole genome shotgun (WGS) entry which is preliminary data.</text>
</comment>
<protein>
    <submittedName>
        <fullName evidence="1">Uncharacterized protein</fullName>
    </submittedName>
</protein>